<keyword evidence="2" id="KW-1133">Transmembrane helix</keyword>
<dbReference type="AlphaFoldDB" id="A0A1G7JZP1"/>
<dbReference type="STRING" id="640205.SAMN05216381_1301"/>
<evidence type="ECO:0000256" key="1">
    <source>
        <dbReference type="SAM" id="Coils"/>
    </source>
</evidence>
<feature type="transmembrane region" description="Helical" evidence="2">
    <location>
        <begin position="328"/>
        <end position="350"/>
    </location>
</feature>
<keyword evidence="2" id="KW-0472">Membrane</keyword>
<feature type="coiled-coil region" evidence="1">
    <location>
        <begin position="427"/>
        <end position="478"/>
    </location>
</feature>
<evidence type="ECO:0000313" key="3">
    <source>
        <dbReference type="EMBL" id="SDF30019.1"/>
    </source>
</evidence>
<dbReference type="EMBL" id="FNBM01000002">
    <property type="protein sequence ID" value="SDF30019.1"/>
    <property type="molecule type" value="Genomic_DNA"/>
</dbReference>
<name>A0A1G7JZP1_9GAMM</name>
<feature type="transmembrane region" description="Helical" evidence="2">
    <location>
        <begin position="12"/>
        <end position="35"/>
    </location>
</feature>
<sequence>MELFETLTTALAAYRYIVWPLLGLMLLTIVVIRWWEAVKYFFLNLACSFPVIGHVASASRRAQVEDRDENDTVWYKTERELCAKYHRFYERVNKDAAFYDKCANYLNKVEERGRKPTGMALWGASIFLVILEAFIFALVLSPFIANNISANQAEFSAIVISVLIGTILVPATHLMGAEIHKNGLISKARLWHTQAKRDNEAKKLQSDNNVDLDHTELDNADPKYLHIINRVQHNATVTPTWWKSIIAVALILILAVGAYLIRASTINELETQQVNDSPYAQTESNDPFSAASSNSPFELPADAVADGQAADQRANSEVAGDRIFAYKLTFIILSVIFVGVQIIGVLIGMFRSFAGIQSKEAAGYITGFSSASEFASFHQLKRDQVARDAEAQLSSLQERIEHRHALGGSTDRGHRRSFALYVSGEEQKKAREDAKKAQELVSAEEKAGQDELAKLRREVNQERERIALEQERQALRAAPPVAVTAPAPLAEPVAAPAAPAPLVEDSVTAAVVAPAPAVEDEATLIASLGDLTIYTSEELNSIASELGVDTGKLASKQKVQLAISRAKAGA</sequence>
<feature type="transmembrane region" description="Helical" evidence="2">
    <location>
        <begin position="120"/>
        <end position="145"/>
    </location>
</feature>
<gene>
    <name evidence="3" type="ORF">SAMN05216381_1301</name>
</gene>
<keyword evidence="1" id="KW-0175">Coiled coil</keyword>
<keyword evidence="2" id="KW-0812">Transmembrane</keyword>
<dbReference type="RefSeq" id="WP_092366009.1">
    <property type="nucleotide sequence ID" value="NZ_FNBM01000002.1"/>
</dbReference>
<organism evidence="3 4">
    <name type="scientific">Phytopseudomonas seleniipraecipitans</name>
    <dbReference type="NCBI Taxonomy" id="640205"/>
    <lineage>
        <taxon>Bacteria</taxon>
        <taxon>Pseudomonadati</taxon>
        <taxon>Pseudomonadota</taxon>
        <taxon>Gammaproteobacteria</taxon>
        <taxon>Pseudomonadales</taxon>
        <taxon>Pseudomonadaceae</taxon>
        <taxon>Phytopseudomonas</taxon>
    </lineage>
</organism>
<dbReference type="Proteomes" id="UP000243378">
    <property type="component" value="Unassembled WGS sequence"/>
</dbReference>
<evidence type="ECO:0000313" key="4">
    <source>
        <dbReference type="Proteomes" id="UP000243378"/>
    </source>
</evidence>
<dbReference type="OrthoDB" id="5366203at2"/>
<feature type="transmembrane region" description="Helical" evidence="2">
    <location>
        <begin position="157"/>
        <end position="177"/>
    </location>
</feature>
<protein>
    <submittedName>
        <fullName evidence="3">Uncharacterized protein</fullName>
    </submittedName>
</protein>
<feature type="transmembrane region" description="Helical" evidence="2">
    <location>
        <begin position="240"/>
        <end position="261"/>
    </location>
</feature>
<reference evidence="3 4" key="1">
    <citation type="submission" date="2016-10" db="EMBL/GenBank/DDBJ databases">
        <authorList>
            <person name="de Groot N.N."/>
        </authorList>
    </citation>
    <scope>NUCLEOTIDE SEQUENCE [LARGE SCALE GENOMIC DNA]</scope>
    <source>
        <strain evidence="3 4">LMG 25475</strain>
    </source>
</reference>
<proteinExistence type="predicted"/>
<evidence type="ECO:0000256" key="2">
    <source>
        <dbReference type="SAM" id="Phobius"/>
    </source>
</evidence>
<accession>A0A1G7JZP1</accession>